<dbReference type="PANTHER" id="PTHR47403:SF6">
    <property type="entry name" value="N-ACETYLTRANSFERASE DOMAIN-CONTAINING PROTEIN"/>
    <property type="match status" value="1"/>
</dbReference>
<organism evidence="2 3">
    <name type="scientific">Mytilus coruscus</name>
    <name type="common">Sea mussel</name>
    <dbReference type="NCBI Taxonomy" id="42192"/>
    <lineage>
        <taxon>Eukaryota</taxon>
        <taxon>Metazoa</taxon>
        <taxon>Spiralia</taxon>
        <taxon>Lophotrochozoa</taxon>
        <taxon>Mollusca</taxon>
        <taxon>Bivalvia</taxon>
        <taxon>Autobranchia</taxon>
        <taxon>Pteriomorphia</taxon>
        <taxon>Mytilida</taxon>
        <taxon>Mytiloidea</taxon>
        <taxon>Mytilidae</taxon>
        <taxon>Mytilinae</taxon>
        <taxon>Mytilus</taxon>
    </lineage>
</organism>
<keyword evidence="3" id="KW-1185">Reference proteome</keyword>
<dbReference type="OrthoDB" id="6105923at2759"/>
<dbReference type="EMBL" id="CACVKT020000556">
    <property type="protein sequence ID" value="CAC5360280.1"/>
    <property type="molecule type" value="Genomic_DNA"/>
</dbReference>
<evidence type="ECO:0000313" key="3">
    <source>
        <dbReference type="Proteomes" id="UP000507470"/>
    </source>
</evidence>
<accession>A0A6J8A2H1</accession>
<dbReference type="AlphaFoldDB" id="A0A6J8A2H1"/>
<evidence type="ECO:0000313" key="2">
    <source>
        <dbReference type="EMBL" id="CAC5360280.1"/>
    </source>
</evidence>
<dbReference type="Proteomes" id="UP000507470">
    <property type="component" value="Unassembled WGS sequence"/>
</dbReference>
<reference evidence="2 3" key="1">
    <citation type="submission" date="2020-06" db="EMBL/GenBank/DDBJ databases">
        <authorList>
            <person name="Li R."/>
            <person name="Bekaert M."/>
        </authorList>
    </citation>
    <scope>NUCLEOTIDE SEQUENCE [LARGE SCALE GENOMIC DNA]</scope>
    <source>
        <strain evidence="3">wild</strain>
    </source>
</reference>
<gene>
    <name evidence="2" type="ORF">MCOR_2814</name>
</gene>
<evidence type="ECO:0000259" key="1">
    <source>
        <dbReference type="Pfam" id="PF24066"/>
    </source>
</evidence>
<feature type="domain" description="Histidine N-acetyltransferase C-terminal" evidence="1">
    <location>
        <begin position="144"/>
        <end position="242"/>
    </location>
</feature>
<protein>
    <recommendedName>
        <fullName evidence="1">Histidine N-acetyltransferase C-terminal domain-containing protein</fullName>
    </recommendedName>
</protein>
<dbReference type="Pfam" id="PF24066">
    <property type="entry name" value="Hisat_C"/>
    <property type="match status" value="1"/>
</dbReference>
<sequence length="370" mass="42477">MSIRLPEDVYEGYDYLPDRFHKLISSSSTEGYAASIDNKFVAFQIVNLLDDGRTVLKKAGRVAKEYEGTGIYKVLDSFTQQKYSLLGRQRTFSFDEHNQILMKRLYARKMETVMSREVTAFNVKSPREVLKNNTIGPNNNTIYPVHLKEVFKSEKMCRELFPEGRMLCFYVPYKLKDSNIPLIYSQGTKVLGSFTGGSLLITAGTSFYCSKGHVFVLDVYGALNNTFVTHLLQHFRKVDQQFANEPIEINIHCMDSGNQNITDAMRQLDIQRDERGGQEDFENEYHVNKYDVVIFRVPLDKTTYETLDNLIKDLGFYRQKNFSDKFPAEYENGPVPPPDGISIDDLLAGFSLCERYGIKRELTAEYSCGK</sequence>
<dbReference type="PANTHER" id="PTHR47403">
    <property type="entry name" value="LOC100145250 PROTEIN"/>
    <property type="match status" value="1"/>
</dbReference>
<dbReference type="InterPro" id="IPR056483">
    <property type="entry name" value="Hisat_C"/>
</dbReference>
<proteinExistence type="predicted"/>
<name>A0A6J8A2H1_MYTCO</name>